<dbReference type="KEGG" id="cdn:BN940_08466"/>
<proteinExistence type="predicted"/>
<keyword evidence="3" id="KW-1185">Reference proteome</keyword>
<protein>
    <submittedName>
        <fullName evidence="2">Uncharacterized protein</fullName>
    </submittedName>
</protein>
<dbReference type="HOGENOM" id="CLU_833399_0_0_4"/>
<evidence type="ECO:0000256" key="1">
    <source>
        <dbReference type="SAM" id="MobiDB-lite"/>
    </source>
</evidence>
<evidence type="ECO:0000313" key="3">
    <source>
        <dbReference type="Proteomes" id="UP000019805"/>
    </source>
</evidence>
<accession>W8X459</accession>
<gene>
    <name evidence="2" type="ORF">BN940_08466</name>
</gene>
<dbReference type="AlphaFoldDB" id="W8X459"/>
<dbReference type="EMBL" id="HG916765">
    <property type="protein sequence ID" value="CDM24156.1"/>
    <property type="molecule type" value="Genomic_DNA"/>
</dbReference>
<organism evidence="2 3">
    <name type="scientific">Castellaniella defragrans (strain DSM 12143 / CCUG 39792 / 65Phen)</name>
    <name type="common">Alcaligenes defragrans</name>
    <dbReference type="NCBI Taxonomy" id="1437824"/>
    <lineage>
        <taxon>Bacteria</taxon>
        <taxon>Pseudomonadati</taxon>
        <taxon>Pseudomonadota</taxon>
        <taxon>Betaproteobacteria</taxon>
        <taxon>Burkholderiales</taxon>
        <taxon>Alcaligenaceae</taxon>
        <taxon>Castellaniella</taxon>
    </lineage>
</organism>
<dbReference type="Proteomes" id="UP000019805">
    <property type="component" value="Chromosome"/>
</dbReference>
<name>W8X459_CASD6</name>
<sequence length="333" mass="36238">MRRFRESQGVGDLADGHRGVDQAASGLQRQPLVDQLQRGLAGMGAGDHVQVRGGHAQPRRVPGHVVVRGIRGFQQFAEARVVFQAPRAGRGAGFGARAAAAQPRVDQRQPGLDARVAELLLGQVAGVQLREGLAQVRAVLVREGVQDRLRRRGGTRPEQADQTHQQRIGDRHDVAGAVLVELESMHEGLRHLDDRGPVHGVPRLVQADDGPAPLQVEDLVEPRMPVGPDMPIVQAAARGDGFAMHPLRSGPFFPPAVELEDRRMIEIFHPGKFNPQKSIPKGLGRAHYLFHARCPAKARTGPGRSSAAPPAGETAPGKSHLQRFHLEREWRNI</sequence>
<evidence type="ECO:0000313" key="2">
    <source>
        <dbReference type="EMBL" id="CDM24156.1"/>
    </source>
</evidence>
<dbReference type="STRING" id="1437824.BN940_08466"/>
<feature type="region of interest" description="Disordered" evidence="1">
    <location>
        <begin position="148"/>
        <end position="168"/>
    </location>
</feature>
<reference evidence="2 3" key="1">
    <citation type="journal article" date="2014" name="BMC Microbiol.">
        <title>The oxygen-independent metabolism of cyclic monoterpenes in Castellaniella defragrans 65Phen.</title>
        <authorList>
            <person name="Petasch J."/>
            <person name="Disch E.M."/>
            <person name="Markert S."/>
            <person name="Becher D."/>
            <person name="Schweder T."/>
            <person name="Huttel B."/>
            <person name="Reinhardt R."/>
            <person name="Harder J."/>
        </authorList>
    </citation>
    <scope>NUCLEOTIDE SEQUENCE [LARGE SCALE GENOMIC DNA]</scope>
    <source>
        <strain evidence="2">65Phen</strain>
    </source>
</reference>
<feature type="region of interest" description="Disordered" evidence="1">
    <location>
        <begin position="297"/>
        <end position="325"/>
    </location>
</feature>